<evidence type="ECO:0000256" key="1">
    <source>
        <dbReference type="SAM" id="MobiDB-lite"/>
    </source>
</evidence>
<dbReference type="InterPro" id="IPR015943">
    <property type="entry name" value="WD40/YVTN_repeat-like_dom_sf"/>
</dbReference>
<reference evidence="6" key="1">
    <citation type="journal article" date="2019" name="Int. J. Syst. Evol. Microbiol.">
        <title>The Global Catalogue of Microorganisms (GCM) 10K type strain sequencing project: providing services to taxonomists for standard genome sequencing and annotation.</title>
        <authorList>
            <consortium name="The Broad Institute Genomics Platform"/>
            <consortium name="The Broad Institute Genome Sequencing Center for Infectious Disease"/>
            <person name="Wu L."/>
            <person name="Ma J."/>
        </authorList>
    </citation>
    <scope>NUCLEOTIDE SEQUENCE [LARGE SCALE GENOMIC DNA]</scope>
    <source>
        <strain evidence="6">CGMCC 1.12470</strain>
    </source>
</reference>
<feature type="region of interest" description="Disordered" evidence="1">
    <location>
        <begin position="1"/>
        <end position="248"/>
    </location>
</feature>
<dbReference type="EMBL" id="JBHUDX010000090">
    <property type="protein sequence ID" value="MFD1662309.1"/>
    <property type="molecule type" value="Genomic_DNA"/>
</dbReference>
<dbReference type="InterPro" id="IPR002372">
    <property type="entry name" value="PQQ_rpt_dom"/>
</dbReference>
<keyword evidence="2" id="KW-1133">Transmembrane helix</keyword>
<organism evidence="5 6">
    <name type="scientific">Streptomyces caeni</name>
    <dbReference type="NCBI Taxonomy" id="2307231"/>
    <lineage>
        <taxon>Bacteria</taxon>
        <taxon>Bacillati</taxon>
        <taxon>Actinomycetota</taxon>
        <taxon>Actinomycetes</taxon>
        <taxon>Kitasatosporales</taxon>
        <taxon>Streptomycetaceae</taxon>
        <taxon>Streptomyces</taxon>
    </lineage>
</organism>
<feature type="compositionally biased region" description="Pro residues" evidence="1">
    <location>
        <begin position="173"/>
        <end position="191"/>
    </location>
</feature>
<dbReference type="Pfam" id="PF16058">
    <property type="entry name" value="Mucin-like"/>
    <property type="match status" value="1"/>
</dbReference>
<dbReference type="InterPro" id="IPR011047">
    <property type="entry name" value="Quinoprotein_ADH-like_sf"/>
</dbReference>
<feature type="transmembrane region" description="Helical" evidence="2">
    <location>
        <begin position="254"/>
        <end position="275"/>
    </location>
</feature>
<name>A0ABW4IY78_9ACTN</name>
<feature type="region of interest" description="Disordered" evidence="1">
    <location>
        <begin position="277"/>
        <end position="330"/>
    </location>
</feature>
<evidence type="ECO:0000313" key="5">
    <source>
        <dbReference type="EMBL" id="MFD1662309.1"/>
    </source>
</evidence>
<keyword evidence="6" id="KW-1185">Reference proteome</keyword>
<dbReference type="PANTHER" id="PTHR34512:SF30">
    <property type="entry name" value="OUTER MEMBRANE PROTEIN ASSEMBLY FACTOR BAMB"/>
    <property type="match status" value="1"/>
</dbReference>
<dbReference type="RefSeq" id="WP_381089724.1">
    <property type="nucleotide sequence ID" value="NZ_JBHUDX010000090.1"/>
</dbReference>
<dbReference type="PANTHER" id="PTHR34512">
    <property type="entry name" value="CELL SURFACE PROTEIN"/>
    <property type="match status" value="1"/>
</dbReference>
<feature type="compositionally biased region" description="Low complexity" evidence="1">
    <location>
        <begin position="209"/>
        <end position="233"/>
    </location>
</feature>
<dbReference type="Gene3D" id="2.40.128.630">
    <property type="match status" value="1"/>
</dbReference>
<keyword evidence="2" id="KW-0812">Transmembrane</keyword>
<comment type="caution">
    <text evidence="5">The sequence shown here is derived from an EMBL/GenBank/DDBJ whole genome shotgun (WGS) entry which is preliminary data.</text>
</comment>
<protein>
    <submittedName>
        <fullName evidence="5">PQQ-binding-like beta-propeller repeat protein</fullName>
    </submittedName>
</protein>
<evidence type="ECO:0000259" key="4">
    <source>
        <dbReference type="Pfam" id="PF16058"/>
    </source>
</evidence>
<gene>
    <name evidence="5" type="ORF">ACFSL4_29990</name>
</gene>
<dbReference type="Proteomes" id="UP001597261">
    <property type="component" value="Unassembled WGS sequence"/>
</dbReference>
<dbReference type="SUPFAM" id="SSF50998">
    <property type="entry name" value="Quinoprotein alcohol dehydrogenase-like"/>
    <property type="match status" value="2"/>
</dbReference>
<dbReference type="Gene3D" id="2.130.10.10">
    <property type="entry name" value="YVTN repeat-like/Quinoprotein amine dehydrogenase"/>
    <property type="match status" value="1"/>
</dbReference>
<dbReference type="Pfam" id="PF13360">
    <property type="entry name" value="PQQ_2"/>
    <property type="match status" value="1"/>
</dbReference>
<dbReference type="InterPro" id="IPR032059">
    <property type="entry name" value="Mucin-like"/>
</dbReference>
<keyword evidence="2" id="KW-0472">Membrane</keyword>
<feature type="compositionally biased region" description="Gly residues" evidence="1">
    <location>
        <begin position="291"/>
        <end position="312"/>
    </location>
</feature>
<accession>A0ABW4IY78</accession>
<sequence>MSQPPPPPNQPPGGFGAPQDPSPGGFGAPQDPSPGGFGAPQDPSPGGFGAPQDPPSGGFGAPQDPPSGGFGAPQDPPSGGFGAPQDPPPGGFGAPQDPPSGGFGAPQDPPSGGFGAPQDPPSGGFGAPQDPSPGGFGAPQDPPSGGFGAPQDPPSGGFGAPQDPPSGGFGAPQTPPPPPPTPPQTPPPPAQGPGYGYPQPQTPPPAAPQQPYGYPQQPQQPGYGQPGYGYPQGPTLPMQPQAAQGGRKGPGAQVWIIVAAVAAIALIVGGGVWYANSSSGKGEDKHSASGTSGGNGSKGGSGGSGGTGGSGGAKEKVPSDPSGKVLFQLPAPTITDKQEIDSVAGSWLTDSVYAKAGIGKIVGYDPDTGATKWTLPLNGQTCAASPEITSSGIAAVVSESGTRSGASDRKPCSDITAFDVATGKKLWTKSVSNGSSPIAFDEVSISGSTVAVGGGYDGGAAFDVTTGKVLWQPKVGACEDVGYAGGEQLVAVRKCGDYGNETYEVQLLDRKSGAVKWTYKLPSGIDNAKVISTKPVVFGVDSGEVTASGVTDVFSLDDSGKLRTKITLADGQYEHDCGVNKVHDCHAIAVGNDKLYVPTKQHDGSADYSRTNEIIAFSLASGKTTGDKIDAGDGYEIFPIRMDGGNILAYKDGPYDKGSQVVSVDGTTLKQTKLLETPASQTVLSAISSMVPKSSELLYTDGRLFFGKDLVSKPYSANEKRYTALGFGAK</sequence>
<proteinExistence type="predicted"/>
<feature type="domain" description="Pyrrolo-quinoline quinone repeat" evidence="3">
    <location>
        <begin position="413"/>
        <end position="602"/>
    </location>
</feature>
<feature type="compositionally biased region" description="Pro residues" evidence="1">
    <location>
        <begin position="1"/>
        <end position="11"/>
    </location>
</feature>
<evidence type="ECO:0000313" key="6">
    <source>
        <dbReference type="Proteomes" id="UP001597261"/>
    </source>
</evidence>
<evidence type="ECO:0000259" key="3">
    <source>
        <dbReference type="Pfam" id="PF13360"/>
    </source>
</evidence>
<evidence type="ECO:0000256" key="2">
    <source>
        <dbReference type="SAM" id="Phobius"/>
    </source>
</evidence>
<feature type="domain" description="Mucin-like" evidence="4">
    <location>
        <begin position="15"/>
        <end position="103"/>
    </location>
</feature>